<protein>
    <submittedName>
        <fullName evidence="7">CIA30 domain-containing protein</fullName>
    </submittedName>
</protein>
<comment type="subcellular location">
    <subcellularLocation>
        <location evidence="1">Mitochondrion</location>
    </subcellularLocation>
</comment>
<evidence type="ECO:0000256" key="3">
    <source>
        <dbReference type="ARBA" id="ARBA00023128"/>
    </source>
</evidence>
<evidence type="ECO:0000259" key="5">
    <source>
        <dbReference type="Pfam" id="PF08547"/>
    </source>
</evidence>
<dbReference type="GO" id="GO:0006120">
    <property type="term" value="P:mitochondrial electron transport, NADH to ubiquinone"/>
    <property type="evidence" value="ECO:0007669"/>
    <property type="project" value="TreeGrafter"/>
</dbReference>
<dbReference type="PANTHER" id="PTHR13194:SF18">
    <property type="entry name" value="COMPLEX I INTERMEDIATE-ASSOCIATED PROTEIN 30, MITOCHONDRIAL"/>
    <property type="match status" value="1"/>
</dbReference>
<keyword evidence="4" id="KW-0143">Chaperone</keyword>
<dbReference type="InterPro" id="IPR008979">
    <property type="entry name" value="Galactose-bd-like_sf"/>
</dbReference>
<proteinExistence type="inferred from homology"/>
<evidence type="ECO:0000256" key="1">
    <source>
        <dbReference type="ARBA" id="ARBA00004173"/>
    </source>
</evidence>
<dbReference type="Proteomes" id="UP000095281">
    <property type="component" value="Unplaced"/>
</dbReference>
<dbReference type="AlphaFoldDB" id="A0A1I8BBI2"/>
<keyword evidence="6" id="KW-1185">Reference proteome</keyword>
<dbReference type="GO" id="GO:0005739">
    <property type="term" value="C:mitochondrion"/>
    <property type="evidence" value="ECO:0007669"/>
    <property type="project" value="UniProtKB-SubCell"/>
</dbReference>
<organism evidence="6 7">
    <name type="scientific">Meloidogyne hapla</name>
    <name type="common">Root-knot nematode worm</name>
    <dbReference type="NCBI Taxonomy" id="6305"/>
    <lineage>
        <taxon>Eukaryota</taxon>
        <taxon>Metazoa</taxon>
        <taxon>Ecdysozoa</taxon>
        <taxon>Nematoda</taxon>
        <taxon>Chromadorea</taxon>
        <taxon>Rhabditida</taxon>
        <taxon>Tylenchina</taxon>
        <taxon>Tylenchomorpha</taxon>
        <taxon>Tylenchoidea</taxon>
        <taxon>Meloidogynidae</taxon>
        <taxon>Meloidogyninae</taxon>
        <taxon>Meloidogyne</taxon>
    </lineage>
</organism>
<dbReference type="GO" id="GO:0032981">
    <property type="term" value="P:mitochondrial respiratory chain complex I assembly"/>
    <property type="evidence" value="ECO:0007669"/>
    <property type="project" value="TreeGrafter"/>
</dbReference>
<dbReference type="Pfam" id="PF08547">
    <property type="entry name" value="CIA30"/>
    <property type="match status" value="1"/>
</dbReference>
<evidence type="ECO:0000313" key="6">
    <source>
        <dbReference type="Proteomes" id="UP000095281"/>
    </source>
</evidence>
<evidence type="ECO:0000313" key="7">
    <source>
        <dbReference type="WBParaSite" id="MhA1_Contig1835.frz3.gene10"/>
    </source>
</evidence>
<dbReference type="InterPro" id="IPR013857">
    <property type="entry name" value="NADH-UbQ_OxRdtase-assoc_prot30"/>
</dbReference>
<reference evidence="7" key="1">
    <citation type="submission" date="2016-11" db="UniProtKB">
        <authorList>
            <consortium name="WormBaseParasite"/>
        </authorList>
    </citation>
    <scope>IDENTIFICATION</scope>
</reference>
<sequence length="356" mass="41870">MFSKKYFDKSFILLKSTIPENYLKNLFSINSSSNSSNYVDENENQPPPINNQNIKSKEKLVKGKIIKRTTFQSIKEVLEFKPGNTPQTNLGIIDKKGGMVQLDMDIPLNVLLEDSPQILKKEAKKLATHFRQRFYLMDHPNLWREQCDTAHTETFIQYEFRDDEDFEYWQTGSDSDWSEGYSKCDFYKTDRGTAIFEGYLSQRVVKDGRTERAGWCSIKTIDMMSLNLKKKYHEWGYYSHLLIKCRGDGRSYKIMLHQPESWDMTWGDTQSYPLHTHGGPYWQFEMIPFSRFFNTCYGRIMDRQMKFYQNSASSVGITLMDNLEGPFRLEIDFIGVTNDKTHTEELAYESYNIPFT</sequence>
<dbReference type="SUPFAM" id="SSF49785">
    <property type="entry name" value="Galactose-binding domain-like"/>
    <property type="match status" value="1"/>
</dbReference>
<evidence type="ECO:0000256" key="2">
    <source>
        <dbReference type="ARBA" id="ARBA00007884"/>
    </source>
</evidence>
<accession>A0A1I8BBI2</accession>
<dbReference type="GO" id="GO:0051082">
    <property type="term" value="F:unfolded protein binding"/>
    <property type="evidence" value="ECO:0007669"/>
    <property type="project" value="TreeGrafter"/>
</dbReference>
<dbReference type="InterPro" id="IPR039131">
    <property type="entry name" value="NDUFAF1"/>
</dbReference>
<feature type="domain" description="NADH:ubiquinone oxidoreductase intermediate-associated protein 30" evidence="5">
    <location>
        <begin position="159"/>
        <end position="331"/>
    </location>
</feature>
<comment type="similarity">
    <text evidence="2">Belongs to the CIA30 family.</text>
</comment>
<evidence type="ECO:0000256" key="4">
    <source>
        <dbReference type="ARBA" id="ARBA00023186"/>
    </source>
</evidence>
<keyword evidence="3" id="KW-0496">Mitochondrion</keyword>
<name>A0A1I8BBI2_MELHA</name>
<dbReference type="PANTHER" id="PTHR13194">
    <property type="entry name" value="COMPLEX I INTERMEDIATE-ASSOCIATED PROTEIN 30"/>
    <property type="match status" value="1"/>
</dbReference>
<dbReference type="WBParaSite" id="MhA1_Contig1835.frz3.gene10">
    <property type="protein sequence ID" value="MhA1_Contig1835.frz3.gene10"/>
    <property type="gene ID" value="MhA1_Contig1835.frz3.gene10"/>
</dbReference>